<evidence type="ECO:0000256" key="1">
    <source>
        <dbReference type="ARBA" id="ARBA00022553"/>
    </source>
</evidence>
<dbReference type="InterPro" id="IPR050889">
    <property type="entry name" value="Dendritic_Spine_Reg/Scaffold"/>
</dbReference>
<feature type="repeat" description="ANK" evidence="10">
    <location>
        <begin position="1444"/>
        <end position="1476"/>
    </location>
</feature>
<feature type="repeat" description="ANK" evidence="10">
    <location>
        <begin position="1411"/>
        <end position="1443"/>
    </location>
</feature>
<dbReference type="Pfam" id="PF00023">
    <property type="entry name" value="Ank"/>
    <property type="match status" value="1"/>
</dbReference>
<feature type="repeat" description="ANK" evidence="10">
    <location>
        <begin position="1378"/>
        <end position="1410"/>
    </location>
</feature>
<dbReference type="Gene3D" id="1.25.40.10">
    <property type="entry name" value="Tetratricopeptide repeat domain"/>
    <property type="match status" value="1"/>
</dbReference>
<dbReference type="InterPro" id="IPR001841">
    <property type="entry name" value="Znf_RING"/>
</dbReference>
<feature type="region of interest" description="Disordered" evidence="12">
    <location>
        <begin position="467"/>
        <end position="506"/>
    </location>
</feature>
<feature type="compositionally biased region" description="Low complexity" evidence="12">
    <location>
        <begin position="476"/>
        <end position="494"/>
    </location>
</feature>
<keyword evidence="3 11" id="KW-0479">Metal-binding</keyword>
<evidence type="ECO:0000256" key="7">
    <source>
        <dbReference type="ARBA" id="ARBA00023043"/>
    </source>
</evidence>
<evidence type="ECO:0000256" key="3">
    <source>
        <dbReference type="ARBA" id="ARBA00022771"/>
    </source>
</evidence>
<evidence type="ECO:0000259" key="13">
    <source>
        <dbReference type="PROSITE" id="PS50089"/>
    </source>
</evidence>
<comment type="subcellular location">
    <subcellularLocation>
        <location evidence="8">Postsynapse</location>
    </subcellularLocation>
</comment>
<dbReference type="InterPro" id="IPR027417">
    <property type="entry name" value="P-loop_NTPase"/>
</dbReference>
<feature type="compositionally biased region" description="Basic residues" evidence="12">
    <location>
        <begin position="495"/>
        <end position="505"/>
    </location>
</feature>
<keyword evidence="6" id="KW-0770">Synapse</keyword>
<feature type="compositionally biased region" description="Polar residues" evidence="12">
    <location>
        <begin position="555"/>
        <end position="570"/>
    </location>
</feature>
<dbReference type="SUPFAM" id="SSF48403">
    <property type="entry name" value="Ankyrin repeat"/>
    <property type="match status" value="1"/>
</dbReference>
<dbReference type="InterPro" id="IPR058018">
    <property type="entry name" value="AAA_lid_TANC1/2"/>
</dbReference>
<dbReference type="InterPro" id="IPR011990">
    <property type="entry name" value="TPR-like_helical_dom_sf"/>
</dbReference>
<comment type="similarity">
    <text evidence="9">Belongs to the TANC family.</text>
</comment>
<feature type="compositionally biased region" description="Polar residues" evidence="12">
    <location>
        <begin position="244"/>
        <end position="265"/>
    </location>
</feature>
<accession>A0A834N5H9</accession>
<keyword evidence="3 11" id="KW-0863">Zinc-finger</keyword>
<dbReference type="SMART" id="SM00248">
    <property type="entry name" value="ANK"/>
    <property type="match status" value="10"/>
</dbReference>
<keyword evidence="7 10" id="KW-0040">ANK repeat</keyword>
<keyword evidence="1" id="KW-0597">Phosphoprotein</keyword>
<evidence type="ECO:0000313" key="15">
    <source>
        <dbReference type="Proteomes" id="UP000600918"/>
    </source>
</evidence>
<dbReference type="Proteomes" id="UP000600918">
    <property type="component" value="Unassembled WGS sequence"/>
</dbReference>
<feature type="compositionally biased region" description="Polar residues" evidence="12">
    <location>
        <begin position="286"/>
        <end position="298"/>
    </location>
</feature>
<keyword evidence="2" id="KW-0677">Repeat</keyword>
<dbReference type="PANTHER" id="PTHR24166">
    <property type="entry name" value="ROLLING PEBBLES, ISOFORM B"/>
    <property type="match status" value="1"/>
</dbReference>
<evidence type="ECO:0000256" key="9">
    <source>
        <dbReference type="ARBA" id="ARBA00038259"/>
    </source>
</evidence>
<dbReference type="PROSITE" id="PS50089">
    <property type="entry name" value="ZF_RING_2"/>
    <property type="match status" value="1"/>
</dbReference>
<comment type="caution">
    <text evidence="14">The sequence shown here is derived from an EMBL/GenBank/DDBJ whole genome shotgun (WGS) entry which is preliminary data.</text>
</comment>
<protein>
    <recommendedName>
        <fullName evidence="13">RING-type domain-containing protein</fullName>
    </recommendedName>
</protein>
<feature type="repeat" description="ANK" evidence="10">
    <location>
        <begin position="1299"/>
        <end position="1331"/>
    </location>
</feature>
<evidence type="ECO:0000256" key="12">
    <source>
        <dbReference type="SAM" id="MobiDB-lite"/>
    </source>
</evidence>
<dbReference type="EMBL" id="JACSDY010000020">
    <property type="protein sequence ID" value="KAF7397022.1"/>
    <property type="molecule type" value="Genomic_DNA"/>
</dbReference>
<evidence type="ECO:0000256" key="5">
    <source>
        <dbReference type="ARBA" id="ARBA00022833"/>
    </source>
</evidence>
<dbReference type="Gene3D" id="3.40.50.300">
    <property type="entry name" value="P-loop containing nucleotide triphosphate hydrolases"/>
    <property type="match status" value="1"/>
</dbReference>
<evidence type="ECO:0000256" key="11">
    <source>
        <dbReference type="PROSITE-ProRule" id="PRU00175"/>
    </source>
</evidence>
<dbReference type="Gene3D" id="1.25.40.20">
    <property type="entry name" value="Ankyrin repeat-containing domain"/>
    <property type="match status" value="3"/>
</dbReference>
<evidence type="ECO:0000256" key="4">
    <source>
        <dbReference type="ARBA" id="ARBA00022803"/>
    </source>
</evidence>
<dbReference type="Pfam" id="PF24883">
    <property type="entry name" value="NPHP3_N"/>
    <property type="match status" value="1"/>
</dbReference>
<dbReference type="SUPFAM" id="SSF48452">
    <property type="entry name" value="TPR-like"/>
    <property type="match status" value="1"/>
</dbReference>
<evidence type="ECO:0000256" key="8">
    <source>
        <dbReference type="ARBA" id="ARBA00034110"/>
    </source>
</evidence>
<dbReference type="SMART" id="SM00028">
    <property type="entry name" value="TPR"/>
    <property type="match status" value="3"/>
</dbReference>
<dbReference type="InterPro" id="IPR002110">
    <property type="entry name" value="Ankyrin_rpt"/>
</dbReference>
<dbReference type="Pfam" id="PF12796">
    <property type="entry name" value="Ank_2"/>
    <property type="match status" value="3"/>
</dbReference>
<dbReference type="InterPro" id="IPR058056">
    <property type="entry name" value="WH_TANC1/2"/>
</dbReference>
<feature type="compositionally biased region" description="Low complexity" evidence="12">
    <location>
        <begin position="535"/>
        <end position="549"/>
    </location>
</feature>
<gene>
    <name evidence="14" type="ORF">H0235_016559</name>
</gene>
<dbReference type="PROSITE" id="PS50297">
    <property type="entry name" value="ANK_REP_REGION"/>
    <property type="match status" value="4"/>
</dbReference>
<keyword evidence="15" id="KW-1185">Reference proteome</keyword>
<evidence type="ECO:0000256" key="6">
    <source>
        <dbReference type="ARBA" id="ARBA00023018"/>
    </source>
</evidence>
<feature type="repeat" description="ANK" evidence="10">
    <location>
        <begin position="1185"/>
        <end position="1217"/>
    </location>
</feature>
<dbReference type="GO" id="GO:0098794">
    <property type="term" value="C:postsynapse"/>
    <property type="evidence" value="ECO:0007669"/>
    <property type="project" value="UniProtKB-SubCell"/>
</dbReference>
<dbReference type="Pfam" id="PF25521">
    <property type="entry name" value="WHD_TANC1"/>
    <property type="match status" value="1"/>
</dbReference>
<dbReference type="PROSITE" id="PS50088">
    <property type="entry name" value="ANK_REPEAT"/>
    <property type="match status" value="5"/>
</dbReference>
<evidence type="ECO:0000313" key="14">
    <source>
        <dbReference type="EMBL" id="KAF7397022.1"/>
    </source>
</evidence>
<dbReference type="Pfam" id="PF25520">
    <property type="entry name" value="AAA_lid_TANC1"/>
    <property type="match status" value="1"/>
</dbReference>
<keyword evidence="4" id="KW-0802">TPR repeat</keyword>
<proteinExistence type="inferred from homology"/>
<feature type="region of interest" description="Disordered" evidence="12">
    <location>
        <begin position="535"/>
        <end position="571"/>
    </location>
</feature>
<evidence type="ECO:0000256" key="2">
    <source>
        <dbReference type="ARBA" id="ARBA00022737"/>
    </source>
</evidence>
<feature type="domain" description="RING-type" evidence="13">
    <location>
        <begin position="105"/>
        <end position="142"/>
    </location>
</feature>
<evidence type="ECO:0000256" key="10">
    <source>
        <dbReference type="PROSITE-ProRule" id="PRU00023"/>
    </source>
</evidence>
<dbReference type="InterPro" id="IPR019734">
    <property type="entry name" value="TPR_rpt"/>
</dbReference>
<dbReference type="InterPro" id="IPR036770">
    <property type="entry name" value="Ankyrin_rpt-contain_sf"/>
</dbReference>
<dbReference type="GO" id="GO:0008270">
    <property type="term" value="F:zinc ion binding"/>
    <property type="evidence" value="ECO:0007669"/>
    <property type="project" value="UniProtKB-KW"/>
</dbReference>
<organism evidence="14 15">
    <name type="scientific">Vespula pensylvanica</name>
    <name type="common">Western yellow jacket</name>
    <name type="synonym">Wasp</name>
    <dbReference type="NCBI Taxonomy" id="30213"/>
    <lineage>
        <taxon>Eukaryota</taxon>
        <taxon>Metazoa</taxon>
        <taxon>Ecdysozoa</taxon>
        <taxon>Arthropoda</taxon>
        <taxon>Hexapoda</taxon>
        <taxon>Insecta</taxon>
        <taxon>Pterygota</taxon>
        <taxon>Neoptera</taxon>
        <taxon>Endopterygota</taxon>
        <taxon>Hymenoptera</taxon>
        <taxon>Apocrita</taxon>
        <taxon>Aculeata</taxon>
        <taxon>Vespoidea</taxon>
        <taxon>Vespidae</taxon>
        <taxon>Vespinae</taxon>
        <taxon>Vespula</taxon>
    </lineage>
</organism>
<feature type="compositionally biased region" description="Polar residues" evidence="12">
    <location>
        <begin position="211"/>
        <end position="222"/>
    </location>
</feature>
<dbReference type="InterPro" id="IPR056884">
    <property type="entry name" value="NPHP3-like_N"/>
</dbReference>
<feature type="region of interest" description="Disordered" evidence="12">
    <location>
        <begin position="204"/>
        <end position="309"/>
    </location>
</feature>
<reference evidence="14" key="1">
    <citation type="journal article" date="2020" name="G3 (Bethesda)">
        <title>High-Quality Assemblies for Three Invasive Social Wasps from the &lt;i&gt;Vespula&lt;/i&gt; Genus.</title>
        <authorList>
            <person name="Harrop T.W.R."/>
            <person name="Guhlin J."/>
            <person name="McLaughlin G.M."/>
            <person name="Permina E."/>
            <person name="Stockwell P."/>
            <person name="Gilligan J."/>
            <person name="Le Lec M.F."/>
            <person name="Gruber M.A.M."/>
            <person name="Quinn O."/>
            <person name="Lovegrove M."/>
            <person name="Duncan E.J."/>
            <person name="Remnant E.J."/>
            <person name="Van Eeckhoven J."/>
            <person name="Graham B."/>
            <person name="Knapp R.A."/>
            <person name="Langford K.W."/>
            <person name="Kronenberg Z."/>
            <person name="Press M.O."/>
            <person name="Eacker S.M."/>
            <person name="Wilson-Rankin E.E."/>
            <person name="Purcell J."/>
            <person name="Lester P.J."/>
            <person name="Dearden P.K."/>
        </authorList>
    </citation>
    <scope>NUCLEOTIDE SEQUENCE</scope>
    <source>
        <strain evidence="14">Volc-1</strain>
    </source>
</reference>
<keyword evidence="5" id="KW-0862">Zinc</keyword>
<name>A0A834N5H9_VESPE</name>
<dbReference type="PANTHER" id="PTHR24166:SF55">
    <property type="entry name" value="ROLLING PEBBLES, ISOFORM B"/>
    <property type="match status" value="1"/>
</dbReference>
<sequence length="1695" mass="185243">MSSLNISSQPGISLRIIRNPSCSCSRSCSCNCNPSCNSFNCSCSPYRSRSCSRSLSHRVFVILVAVVVVVLSHCSRSCSCNCNPTYLAQIRALVESTGMLGGSTCPSCEMPFDKGKKRRLIDSCGHERCYSCLFRSEACPLCMRAEHQRADLNGDDEEDEEGLIDGRTFGEEFVVGSTIEPMSTLLPIDGAWIDDSSTINSLCGSPRPRSKLTTRANLTSRTIHQRDNLADNVSTGEHAKGSKSKMNSPLNSHTRQKPQMMTQSCPTPPNQRRRFFLNPKVLRSSFGPQRSSRRGTSSPEPPTADNPSALSAWMASSWEGKSRWPGLVLGKIKSLWSNSQGTANDGLNQLIDSSNKLAGRNYIFKNDEGGCVKPLSSKTRKSSQSDLYMRLGLLLGGNHGRENSPVDTTNYFTSASNRVPVNTGIQSKIVCLEINKFGNFVVRAPMQGHDSSAASFSSLTSFETQTLASTNTSPVSTLTGTSSETEAAAALRSTNKPKSKIKGKIKSRDCDSAGSLVSISTSASASTSMSMSMSVSVSGLSNGSSSPLTPRRHSVNASQSNQPNEEVNQFKNRRTCVRRSARAGNVKGSIDPKLRFVQHHATSQLTLKPLFFEVPLLETEPLFTGRIWLLHEILSVINSSSPGILISGSPGTGKTALVLQLVEHSCFGRRRVQPVPPEITEEIENDREKSNASSTLQSNVRRTNEKVRELASHVVAYHFCQADNNSTCLVPDLIHSLAAQLCQAPQLIAYREYLLSEQHLQGSLSQRECTVDPDLALSRGIIEPLLTLRKANRLPESTMVILIDAVCEAEYHRPDRGDTIASFLTRHAPNFPSWLKVICTVRTQLLECAKQLPYTRISLDKTSNDVAGNNVTKDLSDYIGYRLAQSPAIQTNVTASVNGKTESSCSANQTRFASHLLTLARGSFLFAKLTLDLIESGHLVAKSASYKVLPVSLAQIFQLHFNLRFPTGTSFDKVQPLLGVCLAALYPLTLLEIYYSINSLTTNHFVSWEDFMQRFKMLSGFLVKRLDDTYMFFHPSFREWLMRRDEGESTKFLCDLRLGHAAIAFRLSRLQAPLDGEKALELGHHVLKAHVYRGVAPCWPSRDLQAIWLASSTECVSSALCTLRNIYSPNVKVSRLLLLAGASPNHVTEYLGNAPVLCMYAHEGSVEMVSLLLEFGADVELTNSQGCTALSLAAARGHCDVVRRLAAAGASLGHVDMAGQCPLVHAARHGKLSVVGYLLACDWLVPSGLKISENVSSEIRREEAAQQAVVAAAAQGHESIVEYLLDMAEVIVDLPDTLIGETALTVAAANGSTTTVSALLARGASPLAVNAKGLSPLMLAAREGHWGTAERLLQGTLSSSTDTVLDDALTLLDQRDPSGRTALMLAASEGHTNLIEMFLDKGSVIEAKDKEGLTALCWACVRGRLTSVQNLLDHNSDVNTSDNTGRTPLDLAAFQGNPKLVQLLLEKGAAVEHVDLHGMRPLDRAIGCRNIPVVQCFLRRGAKLGPATWAMAAGKPDVLLILLNKLLEDGNVLYRKSRLKEASHRYAYALKKFPISPEEDCQGQEQGHMILQLQSFAQLRLNFFLNLSRCKRKMNEGAEAIELAEEALKVRPTSYEAFYARAKARVDVGLLEEAMSDVQEALQIAPAQNRQDRRVLIVLRDEIVSRIDEANANKESNDCNNRSRLRASVDTLTEL</sequence>